<name>A0A5B7WX48_9MICC</name>
<dbReference type="Gene3D" id="3.40.50.1220">
    <property type="entry name" value="TPP-binding domain"/>
    <property type="match status" value="1"/>
</dbReference>
<evidence type="ECO:0000313" key="3">
    <source>
        <dbReference type="Proteomes" id="UP000307000"/>
    </source>
</evidence>
<organism evidence="2 3">
    <name type="scientific">Glutamicibacter creatinolyticus</name>
    <dbReference type="NCBI Taxonomy" id="162496"/>
    <lineage>
        <taxon>Bacteria</taxon>
        <taxon>Bacillati</taxon>
        <taxon>Actinomycetota</taxon>
        <taxon>Actinomycetes</taxon>
        <taxon>Micrococcales</taxon>
        <taxon>Micrococcaceae</taxon>
        <taxon>Glutamicibacter</taxon>
    </lineage>
</organism>
<accession>A0A5B7WX48</accession>
<dbReference type="GO" id="GO:0050660">
    <property type="term" value="F:flavin adenine dinucleotide binding"/>
    <property type="evidence" value="ECO:0007669"/>
    <property type="project" value="InterPro"/>
</dbReference>
<dbReference type="PANTHER" id="PTHR43153">
    <property type="entry name" value="ELECTRON TRANSFER FLAVOPROTEIN ALPHA"/>
    <property type="match status" value="1"/>
</dbReference>
<dbReference type="InterPro" id="IPR001308">
    <property type="entry name" value="ETF_a/FixB"/>
</dbReference>
<feature type="domain" description="Electron transfer flavoprotein alpha subunit C-terminal" evidence="1">
    <location>
        <begin position="2"/>
        <end position="29"/>
    </location>
</feature>
<gene>
    <name evidence="2" type="ORF">GcLGCM259_2780</name>
</gene>
<dbReference type="KEGG" id="gcr:GcLGCM259_2780"/>
<dbReference type="Pfam" id="PF00766">
    <property type="entry name" value="ETF_alpha"/>
    <property type="match status" value="1"/>
</dbReference>
<dbReference type="AlphaFoldDB" id="A0A5B7WX48"/>
<dbReference type="GO" id="GO:0009055">
    <property type="term" value="F:electron transfer activity"/>
    <property type="evidence" value="ECO:0007669"/>
    <property type="project" value="InterPro"/>
</dbReference>
<dbReference type="Proteomes" id="UP000307000">
    <property type="component" value="Chromosome"/>
</dbReference>
<evidence type="ECO:0000259" key="1">
    <source>
        <dbReference type="Pfam" id="PF00766"/>
    </source>
</evidence>
<dbReference type="PANTHER" id="PTHR43153:SF1">
    <property type="entry name" value="ELECTRON TRANSFER FLAVOPROTEIN SUBUNIT ALPHA, MITOCHONDRIAL"/>
    <property type="match status" value="1"/>
</dbReference>
<sequence length="122" mass="13376">MGQTGTTVSPQLYISVGISGAIQQKAGMQTSKYIVAVNKDEDAPIFEIADFGWDVFPNALSSALQYASFDWPLENSWTNYNALQMITYFLVVFVAAPLAPAPRTCGSGCAAPRWRRPAPRER</sequence>
<evidence type="ECO:0000313" key="2">
    <source>
        <dbReference type="EMBL" id="QCY48487.1"/>
    </source>
</evidence>
<proteinExistence type="predicted"/>
<dbReference type="InterPro" id="IPR029035">
    <property type="entry name" value="DHS-like_NAD/FAD-binding_dom"/>
</dbReference>
<dbReference type="SUPFAM" id="SSF52467">
    <property type="entry name" value="DHS-like NAD/FAD-binding domain"/>
    <property type="match status" value="1"/>
</dbReference>
<dbReference type="GO" id="GO:0033539">
    <property type="term" value="P:fatty acid beta-oxidation using acyl-CoA dehydrogenase"/>
    <property type="evidence" value="ECO:0007669"/>
    <property type="project" value="TreeGrafter"/>
</dbReference>
<reference evidence="2 3" key="1">
    <citation type="submission" date="2018-12" db="EMBL/GenBank/DDBJ databases">
        <title>Complete Genome Sequence of Glutamicibacter creatinolyticus strain LGCM259,isolated from an abscess of a 12-year-old mare in Italy.</title>
        <authorList>
            <person name="Santos R.G."/>
            <person name="Silva A.L."/>
            <person name="Seyffert N."/>
            <person name="Castro T.L.P."/>
            <person name="Attili A.R."/>
            <person name="Rifici C."/>
            <person name="Mazzullo G."/>
            <person name="Brenig B."/>
            <person name="Venanzi F."/>
            <person name="Azevedo V."/>
        </authorList>
    </citation>
    <scope>NUCLEOTIDE SEQUENCE [LARGE SCALE GENOMIC DNA]</scope>
    <source>
        <strain evidence="2 3">LGCM 259</strain>
    </source>
</reference>
<protein>
    <submittedName>
        <fullName evidence="2">Electron transfer flavoprotein subunit alpha</fullName>
    </submittedName>
</protein>
<dbReference type="InterPro" id="IPR014731">
    <property type="entry name" value="ETF_asu_C"/>
</dbReference>
<dbReference type="EMBL" id="CP034412">
    <property type="protein sequence ID" value="QCY48487.1"/>
    <property type="molecule type" value="Genomic_DNA"/>
</dbReference>
<keyword evidence="3" id="KW-1185">Reference proteome</keyword>